<comment type="caution">
    <text evidence="4">The sequence shown here is derived from an EMBL/GenBank/DDBJ whole genome shotgun (WGS) entry which is preliminary data.</text>
</comment>
<keyword evidence="5" id="KW-1185">Reference proteome</keyword>
<protein>
    <recommendedName>
        <fullName evidence="3">Transposase (putative) gypsy type domain-containing protein</fullName>
    </recommendedName>
</protein>
<dbReference type="PANTHER" id="PTHR31099">
    <property type="entry name" value="OS06G0165300 PROTEIN"/>
    <property type="match status" value="1"/>
</dbReference>
<evidence type="ECO:0000313" key="5">
    <source>
        <dbReference type="Proteomes" id="UP001341840"/>
    </source>
</evidence>
<organism evidence="4 5">
    <name type="scientific">Stylosanthes scabra</name>
    <dbReference type="NCBI Taxonomy" id="79078"/>
    <lineage>
        <taxon>Eukaryota</taxon>
        <taxon>Viridiplantae</taxon>
        <taxon>Streptophyta</taxon>
        <taxon>Embryophyta</taxon>
        <taxon>Tracheophyta</taxon>
        <taxon>Spermatophyta</taxon>
        <taxon>Magnoliopsida</taxon>
        <taxon>eudicotyledons</taxon>
        <taxon>Gunneridae</taxon>
        <taxon>Pentapetalae</taxon>
        <taxon>rosids</taxon>
        <taxon>fabids</taxon>
        <taxon>Fabales</taxon>
        <taxon>Fabaceae</taxon>
        <taxon>Papilionoideae</taxon>
        <taxon>50 kb inversion clade</taxon>
        <taxon>dalbergioids sensu lato</taxon>
        <taxon>Dalbergieae</taxon>
        <taxon>Pterocarpus clade</taxon>
        <taxon>Stylosanthes</taxon>
    </lineage>
</organism>
<feature type="compositionally biased region" description="Low complexity" evidence="2">
    <location>
        <begin position="203"/>
        <end position="218"/>
    </location>
</feature>
<proteinExistence type="predicted"/>
<evidence type="ECO:0000259" key="3">
    <source>
        <dbReference type="Pfam" id="PF04195"/>
    </source>
</evidence>
<feature type="domain" description="Transposase (putative) gypsy type" evidence="3">
    <location>
        <begin position="2"/>
        <end position="63"/>
    </location>
</feature>
<dbReference type="Proteomes" id="UP001341840">
    <property type="component" value="Unassembled WGS sequence"/>
</dbReference>
<reference evidence="4 5" key="1">
    <citation type="journal article" date="2023" name="Plants (Basel)">
        <title>Bridging the Gap: Combining Genomics and Transcriptomics Approaches to Understand Stylosanthes scabra, an Orphan Legume from the Brazilian Caatinga.</title>
        <authorList>
            <person name="Ferreira-Neto J.R.C."/>
            <person name="da Silva M.D."/>
            <person name="Binneck E."/>
            <person name="de Melo N.F."/>
            <person name="da Silva R.H."/>
            <person name="de Melo A.L.T.M."/>
            <person name="Pandolfi V."/>
            <person name="Bustamante F.O."/>
            <person name="Brasileiro-Vidal A.C."/>
            <person name="Benko-Iseppon A.M."/>
        </authorList>
    </citation>
    <scope>NUCLEOTIDE SEQUENCE [LARGE SCALE GENOMIC DNA]</scope>
    <source>
        <tissue evidence="4">Leaves</tissue>
    </source>
</reference>
<evidence type="ECO:0000313" key="4">
    <source>
        <dbReference type="EMBL" id="MED6112336.1"/>
    </source>
</evidence>
<evidence type="ECO:0000256" key="1">
    <source>
        <dbReference type="SAM" id="Coils"/>
    </source>
</evidence>
<evidence type="ECO:0000256" key="2">
    <source>
        <dbReference type="SAM" id="MobiDB-lite"/>
    </source>
</evidence>
<dbReference type="PANTHER" id="PTHR31099:SF49">
    <property type="entry name" value="MYOSIN HEAVY CHAIN-LIKE PROTEIN"/>
    <property type="match status" value="1"/>
</dbReference>
<dbReference type="InterPro" id="IPR007321">
    <property type="entry name" value="Transposase_28"/>
</dbReference>
<sequence>MFTEFGFRIPFSIFQQRLLNRASVAPSQLHPNAWSSIRCFELVTEFLELPQDPEVFLYLFKLYSSNNLGKMKKGYMSVRPGKHKKIFVLYEDCFHDFKGRYFKVFPVGDHRPFWLSLEGDGLFPPYCSDQTGFDVVLVTYQRLNADQHDTADILVQLSSKNNLVPKSILSNPGEARKAIVEMAGNDLTLSRLRNLLRPSQAGTALQAGAAPATSGPSSLGRALTPPMIPTPGNRATPERGSSNEVGREQDQLVDVSFSEKSPASEGPVGTKRPRVSEGGSREFSAMDHSFDASGFIAANLLGSRAQEALWDYVPVESVYWAEWAMLRSATILKSIEPCLTVVDEVERRNAKLLCDLKKLVVEEEKADAIAAKLKAEEELKSAGVKLETLAKEKDQEIERLKLREAELVSEAEKLRGLVVEEKVRTDLAEVSMSELQKQCEELAEDAKAAVSATEGVLKAQLTILAPDFNTDQINFFKDIVDGKVVDPSN</sequence>
<feature type="region of interest" description="Disordered" evidence="2">
    <location>
        <begin position="203"/>
        <end position="281"/>
    </location>
</feature>
<gene>
    <name evidence="4" type="ORF">PIB30_060771</name>
</gene>
<dbReference type="EMBL" id="JASCZI010000542">
    <property type="protein sequence ID" value="MED6112336.1"/>
    <property type="molecule type" value="Genomic_DNA"/>
</dbReference>
<keyword evidence="1" id="KW-0175">Coiled coil</keyword>
<accession>A0ABU6QK40</accession>
<name>A0ABU6QK40_9FABA</name>
<dbReference type="Pfam" id="PF04195">
    <property type="entry name" value="Transposase_28"/>
    <property type="match status" value="1"/>
</dbReference>
<feature type="coiled-coil region" evidence="1">
    <location>
        <begin position="342"/>
        <end position="452"/>
    </location>
</feature>